<feature type="compositionally biased region" description="Polar residues" evidence="8">
    <location>
        <begin position="141"/>
        <end position="156"/>
    </location>
</feature>
<feature type="region of interest" description="Disordered" evidence="8">
    <location>
        <begin position="132"/>
        <end position="156"/>
    </location>
</feature>
<comment type="subcellular location">
    <subcellularLocation>
        <location evidence="1 7">Nucleus</location>
    </subcellularLocation>
</comment>
<keyword evidence="4 7" id="KW-0010">Activator</keyword>
<dbReference type="GO" id="GO:0016592">
    <property type="term" value="C:mediator complex"/>
    <property type="evidence" value="ECO:0007669"/>
    <property type="project" value="InterPro"/>
</dbReference>
<evidence type="ECO:0000256" key="3">
    <source>
        <dbReference type="ARBA" id="ARBA00023015"/>
    </source>
</evidence>
<evidence type="ECO:0000313" key="10">
    <source>
        <dbReference type="Proteomes" id="UP000189513"/>
    </source>
</evidence>
<dbReference type="EMBL" id="MPUK01000002">
    <property type="protein sequence ID" value="ONH68825.1"/>
    <property type="molecule type" value="Genomic_DNA"/>
</dbReference>
<comment type="similarity">
    <text evidence="2 7">Belongs to the Mediator complex subunit 9 family.</text>
</comment>
<name>A0A1V2LB08_CYBFA</name>
<evidence type="ECO:0000256" key="7">
    <source>
        <dbReference type="RuleBase" id="RU364145"/>
    </source>
</evidence>
<dbReference type="Pfam" id="PF07544">
    <property type="entry name" value="Med9"/>
    <property type="match status" value="1"/>
</dbReference>
<keyword evidence="5 7" id="KW-0804">Transcription</keyword>
<reference evidence="10" key="1">
    <citation type="journal article" date="2017" name="Genome Announc.">
        <title>Genome sequences of Cyberlindnera fabianii 65, Pichia kudriavzevii 129, and Saccharomyces cerevisiae 131 isolated from fermented masau fruits in Zimbabwe.</title>
        <authorList>
            <person name="van Rijswijck I.M.H."/>
            <person name="Derks M.F.L."/>
            <person name="Abee T."/>
            <person name="de Ridder D."/>
            <person name="Smid E.J."/>
        </authorList>
    </citation>
    <scope>NUCLEOTIDE SEQUENCE [LARGE SCALE GENOMIC DNA]</scope>
    <source>
        <strain evidence="10">65</strain>
    </source>
</reference>
<comment type="function">
    <text evidence="7">Component of the Mediator complex, a coactivator involved in the regulated transcription of nearly all RNA polymerase II-dependent genes. Mediator functions as a bridge to convey information from gene-specific regulatory proteins to the basal RNA polymerase II transcription machinery. Mediator is recruited to promoters by direct interactions with regulatory proteins and serves as a scaffold for the assembly of a functional preinitiation complex with RNA polymerase II and the general transcription factors.</text>
</comment>
<protein>
    <recommendedName>
        <fullName evidence="7">Mediator of RNA polymerase II transcription subunit 9</fullName>
    </recommendedName>
    <alternativeName>
        <fullName evidence="7">Mediator complex subunit 9</fullName>
    </alternativeName>
</protein>
<proteinExistence type="inferred from homology"/>
<keyword evidence="3 7" id="KW-0805">Transcription regulation</keyword>
<dbReference type="InterPro" id="IPR011425">
    <property type="entry name" value="Med9"/>
</dbReference>
<evidence type="ECO:0000256" key="5">
    <source>
        <dbReference type="ARBA" id="ARBA00023163"/>
    </source>
</evidence>
<evidence type="ECO:0000256" key="8">
    <source>
        <dbReference type="SAM" id="MobiDB-lite"/>
    </source>
</evidence>
<dbReference type="GO" id="GO:0006357">
    <property type="term" value="P:regulation of transcription by RNA polymerase II"/>
    <property type="evidence" value="ECO:0007669"/>
    <property type="project" value="InterPro"/>
</dbReference>
<evidence type="ECO:0000256" key="6">
    <source>
        <dbReference type="ARBA" id="ARBA00023242"/>
    </source>
</evidence>
<gene>
    <name evidence="7" type="primary">MED9</name>
    <name evidence="9" type="ORF">BON22_1510</name>
</gene>
<dbReference type="AlphaFoldDB" id="A0A1V2LB08"/>
<dbReference type="VEuPathDB" id="FungiDB:BON22_1510"/>
<dbReference type="GO" id="GO:0003712">
    <property type="term" value="F:transcription coregulator activity"/>
    <property type="evidence" value="ECO:0007669"/>
    <property type="project" value="InterPro"/>
</dbReference>
<comment type="caution">
    <text evidence="9">The sequence shown here is derived from an EMBL/GenBank/DDBJ whole genome shotgun (WGS) entry which is preliminary data.</text>
</comment>
<evidence type="ECO:0000256" key="1">
    <source>
        <dbReference type="ARBA" id="ARBA00004123"/>
    </source>
</evidence>
<feature type="region of interest" description="Disordered" evidence="8">
    <location>
        <begin position="197"/>
        <end position="227"/>
    </location>
</feature>
<accession>A0A1V2LB08</accession>
<evidence type="ECO:0000256" key="2">
    <source>
        <dbReference type="ARBA" id="ARBA00008089"/>
    </source>
</evidence>
<organism evidence="9 10">
    <name type="scientific">Cyberlindnera fabianii</name>
    <name type="common">Yeast</name>
    <name type="synonym">Hansenula fabianii</name>
    <dbReference type="NCBI Taxonomy" id="36022"/>
    <lineage>
        <taxon>Eukaryota</taxon>
        <taxon>Fungi</taxon>
        <taxon>Dikarya</taxon>
        <taxon>Ascomycota</taxon>
        <taxon>Saccharomycotina</taxon>
        <taxon>Saccharomycetes</taxon>
        <taxon>Phaffomycetales</taxon>
        <taxon>Phaffomycetaceae</taxon>
        <taxon>Cyberlindnera</taxon>
    </lineage>
</organism>
<keyword evidence="10" id="KW-1185">Reference proteome</keyword>
<dbReference type="Proteomes" id="UP000189513">
    <property type="component" value="Unassembled WGS sequence"/>
</dbReference>
<evidence type="ECO:0000313" key="9">
    <source>
        <dbReference type="EMBL" id="ONH68825.1"/>
    </source>
</evidence>
<feature type="region of interest" description="Disordered" evidence="8">
    <location>
        <begin position="1"/>
        <end position="33"/>
    </location>
</feature>
<keyword evidence="6 7" id="KW-0539">Nucleus</keyword>
<evidence type="ECO:0000256" key="4">
    <source>
        <dbReference type="ARBA" id="ARBA00023159"/>
    </source>
</evidence>
<sequence length="227" mass="25064">MTPTNMGSVPRRGTPLATPMQPTPASAIQDKDRKWKDAETAIEELKSIELIPLVMDVVIAASNGTLRAQDVENAAGPVKVRLAKAREILRNIHGLSETPEERSLRVDKLKRNIEVKEKSLHKFRDLVGKRITLPPREDTQEATISPDQQGHSQQRVQISTPTITEYPAVTKSDAEPADSNVDLSDIDMVDQDEFKAEVPESDAAIDISGIEDIPNLESLDDHDMNMG</sequence>
<comment type="subunit">
    <text evidence="7">Component of the Mediator complex.</text>
</comment>